<feature type="region of interest" description="Disordered" evidence="2">
    <location>
        <begin position="1"/>
        <end position="21"/>
    </location>
</feature>
<accession>A0A6A6DKI0</accession>
<protein>
    <submittedName>
        <fullName evidence="3">Uncharacterized protein</fullName>
    </submittedName>
</protein>
<evidence type="ECO:0000256" key="1">
    <source>
        <dbReference type="SAM" id="Coils"/>
    </source>
</evidence>
<dbReference type="EMBL" id="ML994675">
    <property type="protein sequence ID" value="KAF2178440.1"/>
    <property type="molecule type" value="Genomic_DNA"/>
</dbReference>
<dbReference type="OrthoDB" id="5419928at2759"/>
<dbReference type="AlphaFoldDB" id="A0A6A6DKI0"/>
<feature type="coiled-coil region" evidence="1">
    <location>
        <begin position="206"/>
        <end position="321"/>
    </location>
</feature>
<evidence type="ECO:0000256" key="2">
    <source>
        <dbReference type="SAM" id="MobiDB-lite"/>
    </source>
</evidence>
<sequence length="410" mass="48238">MRGLENHRPPGLEKPEGLSHVTTSTFRNGIGVRVMEPVYKRNLTDERLERLKQIFLRRSFTPSNAASTPITAGAKLTEEEIIEGVQRIAYKDYEKLKSIGGRPSYEINPNPGPCPASKSDIDKRYHVSDHWHREAGRIEREMKRWLDFRWQQFKMRENSKKFNKYKEAVHNYREEKGIDWAVELQLDRQTKLDEWREYYIYKHRKRRALEKALDRAKRELELAKERMRKAKRNGSVGVPETVLSKRAAEIVRYREKISQAQKEVDMAQKRLEVLRMEESLSAAARDMLITQAEEDLESAQKSLEAEKSDELEQLRKESERECAQSSLAHCQGAVNYANTRLEQLDTLLEWIAGQFAEIATEYASSSWGSQHNRDLLDGWERYYVYMRERLQAEQDRVAGMIQEESRRERL</sequence>
<gene>
    <name evidence="3" type="ORF">K469DRAFT_803217</name>
</gene>
<name>A0A6A6DKI0_9PEZI</name>
<keyword evidence="1" id="KW-0175">Coiled coil</keyword>
<evidence type="ECO:0000313" key="3">
    <source>
        <dbReference type="EMBL" id="KAF2178440.1"/>
    </source>
</evidence>
<reference evidence="3" key="1">
    <citation type="journal article" date="2020" name="Stud. Mycol.">
        <title>101 Dothideomycetes genomes: a test case for predicting lifestyles and emergence of pathogens.</title>
        <authorList>
            <person name="Haridas S."/>
            <person name="Albert R."/>
            <person name="Binder M."/>
            <person name="Bloem J."/>
            <person name="Labutti K."/>
            <person name="Salamov A."/>
            <person name="Andreopoulos B."/>
            <person name="Baker S."/>
            <person name="Barry K."/>
            <person name="Bills G."/>
            <person name="Bluhm B."/>
            <person name="Cannon C."/>
            <person name="Castanera R."/>
            <person name="Culley D."/>
            <person name="Daum C."/>
            <person name="Ezra D."/>
            <person name="Gonzalez J."/>
            <person name="Henrissat B."/>
            <person name="Kuo A."/>
            <person name="Liang C."/>
            <person name="Lipzen A."/>
            <person name="Lutzoni F."/>
            <person name="Magnuson J."/>
            <person name="Mondo S."/>
            <person name="Nolan M."/>
            <person name="Ohm R."/>
            <person name="Pangilinan J."/>
            <person name="Park H.-J."/>
            <person name="Ramirez L."/>
            <person name="Alfaro M."/>
            <person name="Sun H."/>
            <person name="Tritt A."/>
            <person name="Yoshinaga Y."/>
            <person name="Zwiers L.-H."/>
            <person name="Turgeon B."/>
            <person name="Goodwin S."/>
            <person name="Spatafora J."/>
            <person name="Crous P."/>
            <person name="Grigoriev I."/>
        </authorList>
    </citation>
    <scope>NUCLEOTIDE SEQUENCE</scope>
    <source>
        <strain evidence="3">CBS 207.26</strain>
    </source>
</reference>
<proteinExistence type="predicted"/>
<dbReference type="Proteomes" id="UP000800200">
    <property type="component" value="Unassembled WGS sequence"/>
</dbReference>
<feature type="compositionally biased region" description="Basic and acidic residues" evidence="2">
    <location>
        <begin position="1"/>
        <end position="17"/>
    </location>
</feature>
<keyword evidence="4" id="KW-1185">Reference proteome</keyword>
<evidence type="ECO:0000313" key="4">
    <source>
        <dbReference type="Proteomes" id="UP000800200"/>
    </source>
</evidence>
<organism evidence="3 4">
    <name type="scientific">Zopfia rhizophila CBS 207.26</name>
    <dbReference type="NCBI Taxonomy" id="1314779"/>
    <lineage>
        <taxon>Eukaryota</taxon>
        <taxon>Fungi</taxon>
        <taxon>Dikarya</taxon>
        <taxon>Ascomycota</taxon>
        <taxon>Pezizomycotina</taxon>
        <taxon>Dothideomycetes</taxon>
        <taxon>Dothideomycetes incertae sedis</taxon>
        <taxon>Zopfiaceae</taxon>
        <taxon>Zopfia</taxon>
    </lineage>
</organism>